<name>A0A834FN33_ORYME</name>
<protein>
    <submittedName>
        <fullName evidence="2">Uncharacterized protein</fullName>
    </submittedName>
</protein>
<comment type="caution">
    <text evidence="2">The sequence shown here is derived from an EMBL/GenBank/DDBJ whole genome shotgun (WGS) entry which is preliminary data.</text>
</comment>
<evidence type="ECO:0000256" key="1">
    <source>
        <dbReference type="SAM" id="MobiDB-lite"/>
    </source>
</evidence>
<proteinExistence type="predicted"/>
<dbReference type="EMBL" id="WKFB01000068">
    <property type="protein sequence ID" value="KAF6737236.1"/>
    <property type="molecule type" value="Genomic_DNA"/>
</dbReference>
<dbReference type="Proteomes" id="UP000646548">
    <property type="component" value="Unassembled WGS sequence"/>
</dbReference>
<feature type="region of interest" description="Disordered" evidence="1">
    <location>
        <begin position="15"/>
        <end position="88"/>
    </location>
</feature>
<evidence type="ECO:0000313" key="3">
    <source>
        <dbReference type="Proteomes" id="UP000646548"/>
    </source>
</evidence>
<accession>A0A834FN33</accession>
<evidence type="ECO:0000313" key="2">
    <source>
        <dbReference type="EMBL" id="KAF6737236.1"/>
    </source>
</evidence>
<gene>
    <name evidence="2" type="ORF">FQA47_022161</name>
</gene>
<organism evidence="2 3">
    <name type="scientific">Oryzias melastigma</name>
    <name type="common">Marine medaka</name>
    <dbReference type="NCBI Taxonomy" id="30732"/>
    <lineage>
        <taxon>Eukaryota</taxon>
        <taxon>Metazoa</taxon>
        <taxon>Chordata</taxon>
        <taxon>Craniata</taxon>
        <taxon>Vertebrata</taxon>
        <taxon>Euteleostomi</taxon>
        <taxon>Actinopterygii</taxon>
        <taxon>Neopterygii</taxon>
        <taxon>Teleostei</taxon>
        <taxon>Neoteleostei</taxon>
        <taxon>Acanthomorphata</taxon>
        <taxon>Ovalentaria</taxon>
        <taxon>Atherinomorphae</taxon>
        <taxon>Beloniformes</taxon>
        <taxon>Adrianichthyidae</taxon>
        <taxon>Oryziinae</taxon>
        <taxon>Oryzias</taxon>
    </lineage>
</organism>
<dbReference type="AlphaFoldDB" id="A0A834FN33"/>
<sequence>MIRYGLINTLLFDQHTPVLNQTKDRHEAQRPPEPAADGAATRPNKYVTELTTPPVPDCHHGDGGGGHGLVTTQSQGKGTAIAMPQSRA</sequence>
<reference evidence="2" key="1">
    <citation type="journal article" name="BMC Genomics">
        <title>Long-read sequencing and de novo genome assembly of marine medaka (Oryzias melastigma).</title>
        <authorList>
            <person name="Liang P."/>
            <person name="Saqib H.S.A."/>
            <person name="Ni X."/>
            <person name="Shen Y."/>
        </authorList>
    </citation>
    <scope>NUCLEOTIDE SEQUENCE</scope>
    <source>
        <strain evidence="2">Bigg-433</strain>
    </source>
</reference>